<keyword evidence="1" id="KW-0732">Signal</keyword>
<feature type="signal peptide" evidence="1">
    <location>
        <begin position="1"/>
        <end position="31"/>
    </location>
</feature>
<dbReference type="Proteomes" id="UP001052739">
    <property type="component" value="Unassembled WGS sequence"/>
</dbReference>
<dbReference type="EMBL" id="BNDW01000040">
    <property type="protein sequence ID" value="GHI23492.1"/>
    <property type="molecule type" value="Genomic_DNA"/>
</dbReference>
<reference evidence="2" key="1">
    <citation type="submission" date="2024-05" db="EMBL/GenBank/DDBJ databases">
        <title>Whole genome shotgun sequence of Streptomyces hydrogenans NBRC 13475.</title>
        <authorList>
            <person name="Komaki H."/>
            <person name="Tamura T."/>
        </authorList>
    </citation>
    <scope>NUCLEOTIDE SEQUENCE</scope>
    <source>
        <strain evidence="2">NBRC 13475</strain>
    </source>
</reference>
<evidence type="ECO:0000313" key="2">
    <source>
        <dbReference type="EMBL" id="GHI23492.1"/>
    </source>
</evidence>
<comment type="caution">
    <text evidence="2">The sequence shown here is derived from an EMBL/GenBank/DDBJ whole genome shotgun (WGS) entry which is preliminary data.</text>
</comment>
<feature type="chain" id="PRO_5045516723" evidence="1">
    <location>
        <begin position="32"/>
        <end position="78"/>
    </location>
</feature>
<evidence type="ECO:0000256" key="1">
    <source>
        <dbReference type="SAM" id="SignalP"/>
    </source>
</evidence>
<gene>
    <name evidence="2" type="ORF">Shyd_48630</name>
</gene>
<organism evidence="2 3">
    <name type="scientific">Streptomyces hydrogenans</name>
    <dbReference type="NCBI Taxonomy" id="1873719"/>
    <lineage>
        <taxon>Bacteria</taxon>
        <taxon>Bacillati</taxon>
        <taxon>Actinomycetota</taxon>
        <taxon>Actinomycetes</taxon>
        <taxon>Kitasatosporales</taxon>
        <taxon>Streptomycetaceae</taxon>
        <taxon>Streptomyces</taxon>
    </lineage>
</organism>
<protein>
    <submittedName>
        <fullName evidence="2">Uncharacterized protein</fullName>
    </submittedName>
</protein>
<keyword evidence="3" id="KW-1185">Reference proteome</keyword>
<evidence type="ECO:0000313" key="3">
    <source>
        <dbReference type="Proteomes" id="UP001052739"/>
    </source>
</evidence>
<dbReference type="RefSeq" id="WP_200425714.1">
    <property type="nucleotide sequence ID" value="NZ_BNDW01000040.1"/>
</dbReference>
<proteinExistence type="predicted"/>
<dbReference type="GeneID" id="94011680"/>
<name>A0ABQ3PER2_9ACTN</name>
<sequence length="78" mass="7628">MRSILRATRLRARAGALAVIALLAVAAGPLADTGRPAPAAGTVVAGDIGWPSPAPAGPVLASARAAQDDIGWPAPPKA</sequence>
<accession>A0ABQ3PER2</accession>